<dbReference type="Gene3D" id="3.30.420.10">
    <property type="entry name" value="Ribonuclease H-like superfamily/Ribonuclease H"/>
    <property type="match status" value="1"/>
</dbReference>
<gene>
    <name evidence="2" type="ORF">Slati_2485500</name>
</gene>
<protein>
    <recommendedName>
        <fullName evidence="1">Integrase catalytic domain-containing protein</fullName>
    </recommendedName>
</protein>
<dbReference type="InterPro" id="IPR001584">
    <property type="entry name" value="Integrase_cat-core"/>
</dbReference>
<dbReference type="EMBL" id="JACGWN010000008">
    <property type="protein sequence ID" value="KAL0440025.1"/>
    <property type="molecule type" value="Genomic_DNA"/>
</dbReference>
<dbReference type="PROSITE" id="PS50994">
    <property type="entry name" value="INTEGRASE"/>
    <property type="match status" value="1"/>
</dbReference>
<proteinExistence type="predicted"/>
<organism evidence="2">
    <name type="scientific">Sesamum latifolium</name>
    <dbReference type="NCBI Taxonomy" id="2727402"/>
    <lineage>
        <taxon>Eukaryota</taxon>
        <taxon>Viridiplantae</taxon>
        <taxon>Streptophyta</taxon>
        <taxon>Embryophyta</taxon>
        <taxon>Tracheophyta</taxon>
        <taxon>Spermatophyta</taxon>
        <taxon>Magnoliopsida</taxon>
        <taxon>eudicotyledons</taxon>
        <taxon>Gunneridae</taxon>
        <taxon>Pentapetalae</taxon>
        <taxon>asterids</taxon>
        <taxon>lamiids</taxon>
        <taxon>Lamiales</taxon>
        <taxon>Pedaliaceae</taxon>
        <taxon>Sesamum</taxon>
    </lineage>
</organism>
<dbReference type="AlphaFoldDB" id="A0AAW2WIJ8"/>
<dbReference type="GO" id="GO:0015074">
    <property type="term" value="P:DNA integration"/>
    <property type="evidence" value="ECO:0007669"/>
    <property type="project" value="InterPro"/>
</dbReference>
<dbReference type="PANTHER" id="PTHR35046">
    <property type="entry name" value="ZINC KNUCKLE (CCHC-TYPE) FAMILY PROTEIN"/>
    <property type="match status" value="1"/>
</dbReference>
<accession>A0AAW2WIJ8</accession>
<dbReference type="InterPro" id="IPR036397">
    <property type="entry name" value="RNaseH_sf"/>
</dbReference>
<reference evidence="2" key="2">
    <citation type="journal article" date="2024" name="Plant">
        <title>Genomic evolution and insights into agronomic trait innovations of Sesamum species.</title>
        <authorList>
            <person name="Miao H."/>
            <person name="Wang L."/>
            <person name="Qu L."/>
            <person name="Liu H."/>
            <person name="Sun Y."/>
            <person name="Le M."/>
            <person name="Wang Q."/>
            <person name="Wei S."/>
            <person name="Zheng Y."/>
            <person name="Lin W."/>
            <person name="Duan Y."/>
            <person name="Cao H."/>
            <person name="Xiong S."/>
            <person name="Wang X."/>
            <person name="Wei L."/>
            <person name="Li C."/>
            <person name="Ma Q."/>
            <person name="Ju M."/>
            <person name="Zhao R."/>
            <person name="Li G."/>
            <person name="Mu C."/>
            <person name="Tian Q."/>
            <person name="Mei H."/>
            <person name="Zhang T."/>
            <person name="Gao T."/>
            <person name="Zhang H."/>
        </authorList>
    </citation>
    <scope>NUCLEOTIDE SEQUENCE</scope>
    <source>
        <strain evidence="2">KEN1</strain>
    </source>
</reference>
<dbReference type="SUPFAM" id="SSF53098">
    <property type="entry name" value="Ribonuclease H-like"/>
    <property type="match status" value="1"/>
</dbReference>
<evidence type="ECO:0000313" key="2">
    <source>
        <dbReference type="EMBL" id="KAL0440025.1"/>
    </source>
</evidence>
<evidence type="ECO:0000259" key="1">
    <source>
        <dbReference type="PROSITE" id="PS50994"/>
    </source>
</evidence>
<name>A0AAW2WIJ8_9LAMI</name>
<reference evidence="2" key="1">
    <citation type="submission" date="2020-06" db="EMBL/GenBank/DDBJ databases">
        <authorList>
            <person name="Li T."/>
            <person name="Hu X."/>
            <person name="Zhang T."/>
            <person name="Song X."/>
            <person name="Zhang H."/>
            <person name="Dai N."/>
            <person name="Sheng W."/>
            <person name="Hou X."/>
            <person name="Wei L."/>
        </authorList>
    </citation>
    <scope>NUCLEOTIDE SEQUENCE</scope>
    <source>
        <strain evidence="2">KEN1</strain>
        <tissue evidence="2">Leaf</tissue>
    </source>
</reference>
<sequence length="193" mass="21756">MRLPRLAYASSNTCTTNNQAVIILYPTWSCPLQRLKFLFRSRLIYDIPYPGSFIPPLLMAIQSLVPLILTSLHPSISRKCYSMSSFMSVDVPPANTASTQEVNRLGLFSPLPIPRRVWEDISMDFITHLPNSSSKIMIWVVVDRLSKYAHFVALPSKFSAPSLAATFATESYCLHGIPKTIVNGRDRLFLSQF</sequence>
<dbReference type="InterPro" id="IPR012337">
    <property type="entry name" value="RNaseH-like_sf"/>
</dbReference>
<feature type="domain" description="Integrase catalytic" evidence="1">
    <location>
        <begin position="108"/>
        <end position="193"/>
    </location>
</feature>
<comment type="caution">
    <text evidence="2">The sequence shown here is derived from an EMBL/GenBank/DDBJ whole genome shotgun (WGS) entry which is preliminary data.</text>
</comment>
<dbReference type="GO" id="GO:0003676">
    <property type="term" value="F:nucleic acid binding"/>
    <property type="evidence" value="ECO:0007669"/>
    <property type="project" value="InterPro"/>
</dbReference>
<dbReference type="PANTHER" id="PTHR35046:SF26">
    <property type="entry name" value="RNA-DIRECTED DNA POLYMERASE"/>
    <property type="match status" value="1"/>
</dbReference>